<reference evidence="2 3" key="1">
    <citation type="journal article" date="2022" name="Allergy">
        <title>Genome assembly and annotation of Periplaneta americana reveal a comprehensive cockroach allergen profile.</title>
        <authorList>
            <person name="Wang L."/>
            <person name="Xiong Q."/>
            <person name="Saelim N."/>
            <person name="Wang L."/>
            <person name="Nong W."/>
            <person name="Wan A.T."/>
            <person name="Shi M."/>
            <person name="Liu X."/>
            <person name="Cao Q."/>
            <person name="Hui J.H.L."/>
            <person name="Sookrung N."/>
            <person name="Leung T.F."/>
            <person name="Tungtrongchitr A."/>
            <person name="Tsui S.K.W."/>
        </authorList>
    </citation>
    <scope>NUCLEOTIDE SEQUENCE [LARGE SCALE GENOMIC DNA]</scope>
    <source>
        <strain evidence="2">PWHHKU_190912</strain>
    </source>
</reference>
<gene>
    <name evidence="2" type="ORF">ANN_13279</name>
</gene>
<evidence type="ECO:0000313" key="2">
    <source>
        <dbReference type="EMBL" id="KAJ4446582.1"/>
    </source>
</evidence>
<organism evidence="2 3">
    <name type="scientific">Periplaneta americana</name>
    <name type="common">American cockroach</name>
    <name type="synonym">Blatta americana</name>
    <dbReference type="NCBI Taxonomy" id="6978"/>
    <lineage>
        <taxon>Eukaryota</taxon>
        <taxon>Metazoa</taxon>
        <taxon>Ecdysozoa</taxon>
        <taxon>Arthropoda</taxon>
        <taxon>Hexapoda</taxon>
        <taxon>Insecta</taxon>
        <taxon>Pterygota</taxon>
        <taxon>Neoptera</taxon>
        <taxon>Polyneoptera</taxon>
        <taxon>Dictyoptera</taxon>
        <taxon>Blattodea</taxon>
        <taxon>Blattoidea</taxon>
        <taxon>Blattidae</taxon>
        <taxon>Blattinae</taxon>
        <taxon>Periplaneta</taxon>
    </lineage>
</organism>
<feature type="region of interest" description="Disordered" evidence="1">
    <location>
        <begin position="251"/>
        <end position="273"/>
    </location>
</feature>
<evidence type="ECO:0000313" key="3">
    <source>
        <dbReference type="Proteomes" id="UP001148838"/>
    </source>
</evidence>
<proteinExistence type="predicted"/>
<name>A0ABQ8TLH9_PERAM</name>
<sequence length="273" mass="30602">MAFQLASMDSLNHLFSKNDEAAGWKWLHSFLGRHQELSSRKPQRTSMVMIRGFNQENVIKFFDTYEPLMIIINHSPNRLYNCYETGLTVVQHKVNKVVSLKCKRQVGSVSSAVRGSLVTAVTCMSAAGHFLSPLFVFPRVNMKAEILDGTPNGSLAVCHKSSWIQNESFPLVAFMLPFKTYYAQAIEQWHKQNAGRVVTHYQVGILLGEAFNKAATVAVATNDFRKTGLYPSIHHIFSEFEFQKVSPNIHEASGHSSEALPNRLDDANSSARP</sequence>
<dbReference type="Proteomes" id="UP001148838">
    <property type="component" value="Unassembled WGS sequence"/>
</dbReference>
<protein>
    <recommendedName>
        <fullName evidence="4">HTH CENPB-type domain-containing protein</fullName>
    </recommendedName>
</protein>
<dbReference type="EMBL" id="JAJSOF020000009">
    <property type="protein sequence ID" value="KAJ4446582.1"/>
    <property type="molecule type" value="Genomic_DNA"/>
</dbReference>
<evidence type="ECO:0008006" key="4">
    <source>
        <dbReference type="Google" id="ProtNLM"/>
    </source>
</evidence>
<comment type="caution">
    <text evidence="2">The sequence shown here is derived from an EMBL/GenBank/DDBJ whole genome shotgun (WGS) entry which is preliminary data.</text>
</comment>
<accession>A0ABQ8TLH9</accession>
<evidence type="ECO:0000256" key="1">
    <source>
        <dbReference type="SAM" id="MobiDB-lite"/>
    </source>
</evidence>
<keyword evidence="3" id="KW-1185">Reference proteome</keyword>